<evidence type="ECO:0000256" key="1">
    <source>
        <dbReference type="SAM" id="Phobius"/>
    </source>
</evidence>
<dbReference type="EMBL" id="GGEC01033762">
    <property type="protein sequence ID" value="MBX14246.1"/>
    <property type="molecule type" value="Transcribed_RNA"/>
</dbReference>
<name>A0A2P2L8H1_RHIMU</name>
<proteinExistence type="predicted"/>
<keyword evidence="1" id="KW-0472">Membrane</keyword>
<dbReference type="AlphaFoldDB" id="A0A2P2L8H1"/>
<feature type="transmembrane region" description="Helical" evidence="1">
    <location>
        <begin position="7"/>
        <end position="26"/>
    </location>
</feature>
<accession>A0A2P2L8H1</accession>
<protein>
    <submittedName>
        <fullName evidence="2">Uncharacterized protein</fullName>
    </submittedName>
</protein>
<keyword evidence="1" id="KW-1133">Transmembrane helix</keyword>
<keyword evidence="1" id="KW-0812">Transmembrane</keyword>
<dbReference type="EMBL" id="GGEC01033761">
    <property type="protein sequence ID" value="MBX14245.1"/>
    <property type="molecule type" value="Transcribed_RNA"/>
</dbReference>
<reference evidence="2" key="1">
    <citation type="submission" date="2018-02" db="EMBL/GenBank/DDBJ databases">
        <title>Rhizophora mucronata_Transcriptome.</title>
        <authorList>
            <person name="Meera S.P."/>
            <person name="Sreeshan A."/>
            <person name="Augustine A."/>
        </authorList>
    </citation>
    <scope>NUCLEOTIDE SEQUENCE</scope>
    <source>
        <tissue evidence="2">Leaf</tissue>
    </source>
</reference>
<organism evidence="2">
    <name type="scientific">Rhizophora mucronata</name>
    <name type="common">Asiatic mangrove</name>
    <dbReference type="NCBI Taxonomy" id="61149"/>
    <lineage>
        <taxon>Eukaryota</taxon>
        <taxon>Viridiplantae</taxon>
        <taxon>Streptophyta</taxon>
        <taxon>Embryophyta</taxon>
        <taxon>Tracheophyta</taxon>
        <taxon>Spermatophyta</taxon>
        <taxon>Magnoliopsida</taxon>
        <taxon>eudicotyledons</taxon>
        <taxon>Gunneridae</taxon>
        <taxon>Pentapetalae</taxon>
        <taxon>rosids</taxon>
        <taxon>fabids</taxon>
        <taxon>Malpighiales</taxon>
        <taxon>Rhizophoraceae</taxon>
        <taxon>Rhizophora</taxon>
    </lineage>
</organism>
<sequence>MHLQAQIWYHIAPILCFGEFIAVRSVYHFPFWAYYVAGSSSWVEVCSKSVLKRKLFGFVQSMQALQWRYKEQASLRGQPFK</sequence>
<evidence type="ECO:0000313" key="2">
    <source>
        <dbReference type="EMBL" id="MBX14245.1"/>
    </source>
</evidence>